<proteinExistence type="predicted"/>
<dbReference type="InterPro" id="IPR029039">
    <property type="entry name" value="Flavoprotein-like_sf"/>
</dbReference>
<evidence type="ECO:0000256" key="2">
    <source>
        <dbReference type="ARBA" id="ARBA00022643"/>
    </source>
</evidence>
<sequence length="171" mass="19110">MPHARNLVVYFSRTGITRRVALSLAAALEADIEEIVEEADRSGLRGYMRSLIDVITGRPVRVAPVRHDISSYELVVIGTPVWAASVSSPVRAWLLANRSQLRRVAFFCTLGGRGHDAALAQMGSLAQRRPLATCAIAAREIRRGEERRLIDIFTHRLAYKCARLDELEWMA</sequence>
<reference evidence="4 5" key="1">
    <citation type="submission" date="2014-03" db="EMBL/GenBank/DDBJ databases">
        <title>Draft Genome Sequences of Four Burkholderia Strains.</title>
        <authorList>
            <person name="Liu X.Y."/>
            <person name="Li C.X."/>
            <person name="Xu J.H."/>
        </authorList>
    </citation>
    <scope>NUCLEOTIDE SEQUENCE [LARGE SCALE GENOMIC DNA]</scope>
    <source>
        <strain evidence="4 5">DSM 50014</strain>
    </source>
</reference>
<dbReference type="EMBL" id="JFHC01000080">
    <property type="protein sequence ID" value="KDR38672.1"/>
    <property type="molecule type" value="Genomic_DNA"/>
</dbReference>
<accession>A0A069PDW3</accession>
<dbReference type="PANTHER" id="PTHR39201">
    <property type="entry name" value="EXPORTED PROTEIN-RELATED"/>
    <property type="match status" value="1"/>
</dbReference>
<evidence type="ECO:0000259" key="3">
    <source>
        <dbReference type="Pfam" id="PF12682"/>
    </source>
</evidence>
<dbReference type="InterPro" id="IPR008254">
    <property type="entry name" value="Flavodoxin/NO_synth"/>
</dbReference>
<keyword evidence="5" id="KW-1185">Reference proteome</keyword>
<dbReference type="AlphaFoldDB" id="A0A069PDW3"/>
<keyword evidence="2" id="KW-0288">FMN</keyword>
<dbReference type="PANTHER" id="PTHR39201:SF1">
    <property type="entry name" value="FLAVODOXIN-LIKE DOMAIN-CONTAINING PROTEIN"/>
    <property type="match status" value="1"/>
</dbReference>
<name>A0A069PDW3_9BURK</name>
<feature type="domain" description="Flavodoxin-like" evidence="3">
    <location>
        <begin position="6"/>
        <end position="118"/>
    </location>
</feature>
<dbReference type="Pfam" id="PF12682">
    <property type="entry name" value="Flavodoxin_4"/>
    <property type="match status" value="1"/>
</dbReference>
<keyword evidence="1" id="KW-0285">Flavoprotein</keyword>
<dbReference type="STRING" id="60547.GCA_000751215_06028"/>
<dbReference type="RefSeq" id="WP_035938812.1">
    <property type="nucleotide sequence ID" value="NZ_CADFFX010000048.1"/>
</dbReference>
<evidence type="ECO:0000256" key="1">
    <source>
        <dbReference type="ARBA" id="ARBA00022630"/>
    </source>
</evidence>
<gene>
    <name evidence="4" type="ORF">BG61_38720</name>
</gene>
<dbReference type="SUPFAM" id="SSF52218">
    <property type="entry name" value="Flavoproteins"/>
    <property type="match status" value="1"/>
</dbReference>
<dbReference type="Proteomes" id="UP000027466">
    <property type="component" value="Unassembled WGS sequence"/>
</dbReference>
<protein>
    <submittedName>
        <fullName evidence="4">Flavodoxin</fullName>
    </submittedName>
</protein>
<dbReference type="GO" id="GO:0010181">
    <property type="term" value="F:FMN binding"/>
    <property type="evidence" value="ECO:0007669"/>
    <property type="project" value="InterPro"/>
</dbReference>
<evidence type="ECO:0000313" key="5">
    <source>
        <dbReference type="Proteomes" id="UP000027466"/>
    </source>
</evidence>
<evidence type="ECO:0000313" key="4">
    <source>
        <dbReference type="EMBL" id="KDR38672.1"/>
    </source>
</evidence>
<dbReference type="Gene3D" id="3.40.50.360">
    <property type="match status" value="1"/>
</dbReference>
<organism evidence="4 5">
    <name type="scientific">Caballeronia glathei</name>
    <dbReference type="NCBI Taxonomy" id="60547"/>
    <lineage>
        <taxon>Bacteria</taxon>
        <taxon>Pseudomonadati</taxon>
        <taxon>Pseudomonadota</taxon>
        <taxon>Betaproteobacteria</taxon>
        <taxon>Burkholderiales</taxon>
        <taxon>Burkholderiaceae</taxon>
        <taxon>Caballeronia</taxon>
    </lineage>
</organism>
<comment type="caution">
    <text evidence="4">The sequence shown here is derived from an EMBL/GenBank/DDBJ whole genome shotgun (WGS) entry which is preliminary data.</text>
</comment>